<name>A0ABU4GJD0_9CLOT</name>
<proteinExistence type="predicted"/>
<dbReference type="PROSITE" id="PS51094">
    <property type="entry name" value="PTS_EIIA_TYPE_2"/>
    <property type="match status" value="1"/>
</dbReference>
<gene>
    <name evidence="2" type="ORF">RZO55_09065</name>
</gene>
<dbReference type="PANTHER" id="PTHR47738:SF3">
    <property type="entry name" value="PHOSPHOTRANSFERASE SYSTEM MANNITOL_FRUCTOSE-SPECIFIC IIA DOMAIN CONTAINING PROTEIN"/>
    <property type="match status" value="1"/>
</dbReference>
<dbReference type="InterPro" id="IPR016152">
    <property type="entry name" value="PTrfase/Anion_transptr"/>
</dbReference>
<dbReference type="Proteomes" id="UP001276854">
    <property type="component" value="Unassembled WGS sequence"/>
</dbReference>
<sequence length="159" mass="18111">MLWKELDRELIFLDLDVQCSDQVMDILGGTLVKAGYCKPDYVKALKKREKEFPTGIDTGLLGIAIPHTAVDYVNKGKIAIARLVNKVPFHQMGNDEEVVNVKLVFMLAVDNPERHLTKLQSIVEVIQDESILMRLLNAKTEEQMIDAIKEKEMSECIRR</sequence>
<protein>
    <submittedName>
        <fullName evidence="2">PTS sugar transporter subunit IIA</fullName>
    </submittedName>
</protein>
<dbReference type="RefSeq" id="WP_318063970.1">
    <property type="nucleotide sequence ID" value="NZ_JAWONS010000133.1"/>
</dbReference>
<organism evidence="2 3">
    <name type="scientific">Clostridium boliviensis</name>
    <dbReference type="NCBI Taxonomy" id="318465"/>
    <lineage>
        <taxon>Bacteria</taxon>
        <taxon>Bacillati</taxon>
        <taxon>Bacillota</taxon>
        <taxon>Clostridia</taxon>
        <taxon>Eubacteriales</taxon>
        <taxon>Clostridiaceae</taxon>
        <taxon>Clostridium</taxon>
    </lineage>
</organism>
<dbReference type="EMBL" id="JAWONS010000133">
    <property type="protein sequence ID" value="MDW2797719.1"/>
    <property type="molecule type" value="Genomic_DNA"/>
</dbReference>
<dbReference type="Pfam" id="PF00359">
    <property type="entry name" value="PTS_EIIA_2"/>
    <property type="match status" value="1"/>
</dbReference>
<evidence type="ECO:0000313" key="2">
    <source>
        <dbReference type="EMBL" id="MDW2797719.1"/>
    </source>
</evidence>
<keyword evidence="3" id="KW-1185">Reference proteome</keyword>
<accession>A0ABU4GJD0</accession>
<dbReference type="InterPro" id="IPR002178">
    <property type="entry name" value="PTS_EIIA_type-2_dom"/>
</dbReference>
<keyword evidence="2" id="KW-0813">Transport</keyword>
<comment type="caution">
    <text evidence="2">The sequence shown here is derived from an EMBL/GenBank/DDBJ whole genome shotgun (WGS) entry which is preliminary data.</text>
</comment>
<dbReference type="InterPro" id="IPR051541">
    <property type="entry name" value="PTS_SugarTrans_NitroReg"/>
</dbReference>
<evidence type="ECO:0000259" key="1">
    <source>
        <dbReference type="PROSITE" id="PS51094"/>
    </source>
</evidence>
<dbReference type="Gene3D" id="3.40.930.10">
    <property type="entry name" value="Mannitol-specific EII, Chain A"/>
    <property type="match status" value="1"/>
</dbReference>
<reference evidence="2 3" key="1">
    <citation type="submission" date="2023-10" db="EMBL/GenBank/DDBJ databases">
        <title>A novel Glycoside Hydrolase 43-Like Enzyme from Clostrdium boliviensis is an Endo-xylanase, and a Candidate for Xylooligosaccharides Production from Different Xylan Substrates.</title>
        <authorList>
            <person name="Alvarez M.T."/>
            <person name="Rocabado-Villegas L.R."/>
            <person name="Salas-Veizaga D.M."/>
            <person name="Linares-Pasten J.A."/>
            <person name="Gudmundsdottir E.E."/>
            <person name="Hreggvidsson G.O."/>
            <person name="Adlercreutz P."/>
            <person name="Nordberg Karlsson E."/>
        </authorList>
    </citation>
    <scope>NUCLEOTIDE SEQUENCE [LARGE SCALE GENOMIC DNA]</scope>
    <source>
        <strain evidence="2 3">E-1</strain>
    </source>
</reference>
<keyword evidence="2" id="KW-0762">Sugar transport</keyword>
<dbReference type="SUPFAM" id="SSF55804">
    <property type="entry name" value="Phoshotransferase/anion transport protein"/>
    <property type="match status" value="1"/>
</dbReference>
<dbReference type="PANTHER" id="PTHR47738">
    <property type="entry name" value="PTS SYSTEM FRUCTOSE-LIKE EIIA COMPONENT-RELATED"/>
    <property type="match status" value="1"/>
</dbReference>
<dbReference type="CDD" id="cd00211">
    <property type="entry name" value="PTS_IIA_fru"/>
    <property type="match status" value="1"/>
</dbReference>
<feature type="domain" description="PTS EIIA type-2" evidence="1">
    <location>
        <begin position="4"/>
        <end position="151"/>
    </location>
</feature>
<evidence type="ECO:0000313" key="3">
    <source>
        <dbReference type="Proteomes" id="UP001276854"/>
    </source>
</evidence>